<organism evidence="1">
    <name type="scientific">marine metagenome</name>
    <dbReference type="NCBI Taxonomy" id="408172"/>
    <lineage>
        <taxon>unclassified sequences</taxon>
        <taxon>metagenomes</taxon>
        <taxon>ecological metagenomes</taxon>
    </lineage>
</organism>
<sequence length="164" mass="18895">MSANQPSKEIIVKIMLDEANLTFCEVGERKDSAGERNLEGSAWDEGKMDGEFDLEDYKRILELQMEAVCICDEQPELEQKTADLFQSVTEENANEVLEQIKQQPKILELARIAVTIFMLRFPSVQSFVNKGHPLVLATDEYMLENSNAQNWHDYKFIAEEFGWK</sequence>
<dbReference type="EMBL" id="UINC01007993">
    <property type="protein sequence ID" value="SVA35999.1"/>
    <property type="molecule type" value="Genomic_DNA"/>
</dbReference>
<proteinExistence type="predicted"/>
<name>A0A381V6I8_9ZZZZ</name>
<evidence type="ECO:0000313" key="1">
    <source>
        <dbReference type="EMBL" id="SVA35999.1"/>
    </source>
</evidence>
<reference evidence="1" key="1">
    <citation type="submission" date="2018-05" db="EMBL/GenBank/DDBJ databases">
        <authorList>
            <person name="Lanie J.A."/>
            <person name="Ng W.-L."/>
            <person name="Kazmierczak K.M."/>
            <person name="Andrzejewski T.M."/>
            <person name="Davidsen T.M."/>
            <person name="Wayne K.J."/>
            <person name="Tettelin H."/>
            <person name="Glass J.I."/>
            <person name="Rusch D."/>
            <person name="Podicherti R."/>
            <person name="Tsui H.-C.T."/>
            <person name="Winkler M.E."/>
        </authorList>
    </citation>
    <scope>NUCLEOTIDE SEQUENCE</scope>
</reference>
<gene>
    <name evidence="1" type="ORF">METZ01_LOCUS88853</name>
</gene>
<accession>A0A381V6I8</accession>
<dbReference type="AlphaFoldDB" id="A0A381V6I8"/>
<protein>
    <submittedName>
        <fullName evidence="1">Uncharacterized protein</fullName>
    </submittedName>
</protein>